<dbReference type="Gene3D" id="3.55.50.30">
    <property type="match status" value="1"/>
</dbReference>
<keyword evidence="3 14" id="KW-0813">Transport</keyword>
<keyword evidence="13 14" id="KW-0998">Cell outer membrane</keyword>
<comment type="caution">
    <text evidence="19">The sequence shown here is derived from an EMBL/GenBank/DDBJ whole genome shotgun (WGS) entry which is preliminary data.</text>
</comment>
<keyword evidence="11 14" id="KW-0472">Membrane</keyword>
<evidence type="ECO:0000259" key="18">
    <source>
        <dbReference type="SMART" id="SM00965"/>
    </source>
</evidence>
<evidence type="ECO:0000256" key="1">
    <source>
        <dbReference type="ARBA" id="ARBA00004571"/>
    </source>
</evidence>
<evidence type="ECO:0000256" key="5">
    <source>
        <dbReference type="ARBA" id="ARBA00022496"/>
    </source>
</evidence>
<comment type="subcellular location">
    <subcellularLocation>
        <location evidence="1 14">Cell outer membrane</location>
        <topology evidence="1 14">Multi-pass membrane protein</topology>
    </subcellularLocation>
</comment>
<keyword evidence="4 14" id="KW-1134">Transmembrane beta strand</keyword>
<keyword evidence="9" id="KW-0406">Ion transport</keyword>
<evidence type="ECO:0000256" key="10">
    <source>
        <dbReference type="ARBA" id="ARBA00023077"/>
    </source>
</evidence>
<dbReference type="InterPro" id="IPR039426">
    <property type="entry name" value="TonB-dep_rcpt-like"/>
</dbReference>
<name>A0A261TH47_9BORD</name>
<feature type="signal peptide" evidence="17">
    <location>
        <begin position="1"/>
        <end position="39"/>
    </location>
</feature>
<comment type="similarity">
    <text evidence="2 14 16">Belongs to the TonB-dependent receptor family.</text>
</comment>
<protein>
    <submittedName>
        <fullName evidence="19">TonB-dependent siderophore receptor</fullName>
    </submittedName>
</protein>
<dbReference type="SMART" id="SM00965">
    <property type="entry name" value="STN"/>
    <property type="match status" value="1"/>
</dbReference>
<evidence type="ECO:0000256" key="3">
    <source>
        <dbReference type="ARBA" id="ARBA00022448"/>
    </source>
</evidence>
<keyword evidence="6 14" id="KW-0812">Transmembrane</keyword>
<keyword evidence="5" id="KW-0410">Iron transport</keyword>
<dbReference type="Pfam" id="PF07715">
    <property type="entry name" value="Plug"/>
    <property type="match status" value="1"/>
</dbReference>
<dbReference type="GO" id="GO:0015344">
    <property type="term" value="F:siderophore uptake transmembrane transporter activity"/>
    <property type="evidence" value="ECO:0007669"/>
    <property type="project" value="TreeGrafter"/>
</dbReference>
<evidence type="ECO:0000256" key="14">
    <source>
        <dbReference type="PROSITE-ProRule" id="PRU01360"/>
    </source>
</evidence>
<dbReference type="GO" id="GO:0038023">
    <property type="term" value="F:signaling receptor activity"/>
    <property type="evidence" value="ECO:0007669"/>
    <property type="project" value="InterPro"/>
</dbReference>
<keyword evidence="10 16" id="KW-0798">TonB box</keyword>
<feature type="domain" description="Secretin/TonB short N-terminal" evidence="18">
    <location>
        <begin position="73"/>
        <end position="124"/>
    </location>
</feature>
<dbReference type="InterPro" id="IPR037066">
    <property type="entry name" value="Plug_dom_sf"/>
</dbReference>
<organism evidence="19 20">
    <name type="scientific">Bordetella genomosp. 5</name>
    <dbReference type="NCBI Taxonomy" id="1395608"/>
    <lineage>
        <taxon>Bacteria</taxon>
        <taxon>Pseudomonadati</taxon>
        <taxon>Pseudomonadota</taxon>
        <taxon>Betaproteobacteria</taxon>
        <taxon>Burkholderiales</taxon>
        <taxon>Alcaligenaceae</taxon>
        <taxon>Bordetella</taxon>
    </lineage>
</organism>
<evidence type="ECO:0000256" key="15">
    <source>
        <dbReference type="PROSITE-ProRule" id="PRU10144"/>
    </source>
</evidence>
<keyword evidence="20" id="KW-1185">Reference proteome</keyword>
<dbReference type="PROSITE" id="PS01156">
    <property type="entry name" value="TONB_DEPENDENT_REC_2"/>
    <property type="match status" value="1"/>
</dbReference>
<dbReference type="InterPro" id="IPR010917">
    <property type="entry name" value="TonB_rcpt_CS"/>
</dbReference>
<dbReference type="SUPFAM" id="SSF56935">
    <property type="entry name" value="Porins"/>
    <property type="match status" value="1"/>
</dbReference>
<evidence type="ECO:0000256" key="17">
    <source>
        <dbReference type="SAM" id="SignalP"/>
    </source>
</evidence>
<keyword evidence="12 19" id="KW-0675">Receptor</keyword>
<dbReference type="GO" id="GO:0015891">
    <property type="term" value="P:siderophore transport"/>
    <property type="evidence" value="ECO:0007669"/>
    <property type="project" value="InterPro"/>
</dbReference>
<evidence type="ECO:0000313" key="19">
    <source>
        <dbReference type="EMBL" id="OZI48966.1"/>
    </source>
</evidence>
<keyword evidence="7 17" id="KW-0732">Signal</keyword>
<dbReference type="InterPro" id="IPR000531">
    <property type="entry name" value="Beta-barrel_TonB"/>
</dbReference>
<dbReference type="InterPro" id="IPR036942">
    <property type="entry name" value="Beta-barrel_TonB_sf"/>
</dbReference>
<evidence type="ECO:0000256" key="12">
    <source>
        <dbReference type="ARBA" id="ARBA00023170"/>
    </source>
</evidence>
<dbReference type="PROSITE" id="PS52016">
    <property type="entry name" value="TONB_DEPENDENT_REC_3"/>
    <property type="match status" value="1"/>
</dbReference>
<evidence type="ECO:0000256" key="2">
    <source>
        <dbReference type="ARBA" id="ARBA00009810"/>
    </source>
</evidence>
<feature type="short sequence motif" description="TonB C-terminal box" evidence="15">
    <location>
        <begin position="825"/>
        <end position="842"/>
    </location>
</feature>
<reference evidence="19 20" key="1">
    <citation type="submission" date="2017-05" db="EMBL/GenBank/DDBJ databases">
        <title>Complete and WGS of Bordetella genogroups.</title>
        <authorList>
            <person name="Spilker T."/>
            <person name="LiPuma J."/>
        </authorList>
    </citation>
    <scope>NUCLEOTIDE SEQUENCE [LARGE SCALE GENOMIC DNA]</scope>
    <source>
        <strain evidence="19 20">AU10456</strain>
    </source>
</reference>
<evidence type="ECO:0000256" key="6">
    <source>
        <dbReference type="ARBA" id="ARBA00022692"/>
    </source>
</evidence>
<sequence length="842" mass="91233">MPNPHRTRASGRPNPSRFALAPLALIVALVAAAPESVRAQSAARDAETAVADFRIAAGPLAPALRQLASTAGIMLTFTAEQTEGRVTAGVNGRYSATEALARLLAGGGLEAVQLDTGAFVLRPAPKPASGASEAATLPAVMVTGAGAADGTTEATQSYTTGSMSTATRLNLSMRETPQSVTVVTRQRIQDQGLATVNDVVQTATGLTFRRFGPERASFFSRGMYVDNIMYDGLPVGLDSSNLSQDLLATDMAIYDRVEIVRGATGLVQGAGNPSAAINLVRKRPTAAPQVSLAVSAGSWDRYRAEVDASGPLSEDGSLRGRGVVATQDYGSYKRGESSNGQTFYGILEKDLGANTTLTLSGLHQENRLHGNGFTGLPVGRDGSDLGLPRSTSYANDWEHWNKTTNSAFAGLDHRFDNDWRVHLSAYYAQADVDMEGHYLSYAMATGRYSQLGARNAHKEKQSSVDLFANGPVDLFGRTHELVLGASYRNVDFDGNSRQGLVLNSNLDLYHFDPSAVADPHIPLRDWMDAKITQQSVYATTRLNLADRLKLILGGRLDWFDYDDTVNTYPNFAANTPSVTARNRYSINSQFTKYAGLIYDLNAQHSVYASYTDIFKPQNYLDASNKLLDPVVGQNYEVGIKGEYFDGALNASAALFRMDQKNRAFRSTDQSQCAGYPTVTCYSAAGEVRSQGVEFELQGAVTPNWQVSLGYTVAIARYRKDANASNVGALFDTDTPRHLFKLSTMYRLSGPLQGWRVGGSIYHQDAIYNKGVTSGVPFRISQGSYTIADLVVGWQATPQLDLQLNVNNLFDKKYYNALSGSVGFPSNVYGDPRNFMLSARYQF</sequence>
<dbReference type="OrthoDB" id="8533686at2"/>
<dbReference type="PANTHER" id="PTHR32552">
    <property type="entry name" value="FERRICHROME IRON RECEPTOR-RELATED"/>
    <property type="match status" value="1"/>
</dbReference>
<evidence type="ECO:0000256" key="13">
    <source>
        <dbReference type="ARBA" id="ARBA00023237"/>
    </source>
</evidence>
<dbReference type="InterPro" id="IPR012910">
    <property type="entry name" value="Plug_dom"/>
</dbReference>
<evidence type="ECO:0000256" key="11">
    <source>
        <dbReference type="ARBA" id="ARBA00023136"/>
    </source>
</evidence>
<evidence type="ECO:0000256" key="9">
    <source>
        <dbReference type="ARBA" id="ARBA00023065"/>
    </source>
</evidence>
<evidence type="ECO:0000256" key="7">
    <source>
        <dbReference type="ARBA" id="ARBA00022729"/>
    </source>
</evidence>
<gene>
    <name evidence="19" type="ORF">CAL25_15170</name>
</gene>
<dbReference type="CDD" id="cd01347">
    <property type="entry name" value="ligand_gated_channel"/>
    <property type="match status" value="1"/>
</dbReference>
<dbReference type="InterPro" id="IPR010105">
    <property type="entry name" value="TonB_sidphr_rcpt"/>
</dbReference>
<evidence type="ECO:0000313" key="20">
    <source>
        <dbReference type="Proteomes" id="UP000216913"/>
    </source>
</evidence>
<evidence type="ECO:0000256" key="8">
    <source>
        <dbReference type="ARBA" id="ARBA00023004"/>
    </source>
</evidence>
<dbReference type="Gene3D" id="2.170.130.10">
    <property type="entry name" value="TonB-dependent receptor, plug domain"/>
    <property type="match status" value="1"/>
</dbReference>
<feature type="chain" id="PRO_5012717841" evidence="17">
    <location>
        <begin position="40"/>
        <end position="842"/>
    </location>
</feature>
<dbReference type="InterPro" id="IPR011662">
    <property type="entry name" value="Secretin/TonB_short_N"/>
</dbReference>
<dbReference type="Proteomes" id="UP000216913">
    <property type="component" value="Unassembled WGS sequence"/>
</dbReference>
<dbReference type="FunFam" id="2.170.130.10:FF:000010">
    <property type="entry name" value="Ferripyoverdine receptor"/>
    <property type="match status" value="1"/>
</dbReference>
<dbReference type="EMBL" id="NEVP01000009">
    <property type="protein sequence ID" value="OZI48966.1"/>
    <property type="molecule type" value="Genomic_DNA"/>
</dbReference>
<keyword evidence="8" id="KW-0408">Iron</keyword>
<dbReference type="NCBIfam" id="TIGR01783">
    <property type="entry name" value="TonB-siderophor"/>
    <property type="match status" value="1"/>
</dbReference>
<accession>A0A261TH47</accession>
<dbReference type="Pfam" id="PF00593">
    <property type="entry name" value="TonB_dep_Rec_b-barrel"/>
    <property type="match status" value="1"/>
</dbReference>
<evidence type="ECO:0000256" key="16">
    <source>
        <dbReference type="RuleBase" id="RU003357"/>
    </source>
</evidence>
<evidence type="ECO:0000256" key="4">
    <source>
        <dbReference type="ARBA" id="ARBA00022452"/>
    </source>
</evidence>
<dbReference type="PANTHER" id="PTHR32552:SF74">
    <property type="entry name" value="HYDROXAMATE SIDEROPHORE RECEPTOR FHUE"/>
    <property type="match status" value="1"/>
</dbReference>
<dbReference type="AlphaFoldDB" id="A0A261TH47"/>
<dbReference type="Gene3D" id="2.40.170.20">
    <property type="entry name" value="TonB-dependent receptor, beta-barrel domain"/>
    <property type="match status" value="1"/>
</dbReference>
<proteinExistence type="inferred from homology"/>
<dbReference type="GO" id="GO:0009279">
    <property type="term" value="C:cell outer membrane"/>
    <property type="evidence" value="ECO:0007669"/>
    <property type="project" value="UniProtKB-SubCell"/>
</dbReference>